<dbReference type="InterPro" id="IPR006665">
    <property type="entry name" value="OmpA-like"/>
</dbReference>
<keyword evidence="5" id="KW-0732">Signal</keyword>
<evidence type="ECO:0000259" key="6">
    <source>
        <dbReference type="PROSITE" id="PS51123"/>
    </source>
</evidence>
<reference evidence="7 8" key="1">
    <citation type="submission" date="2016-11" db="EMBL/GenBank/DDBJ databases">
        <title>Rhizobium leguminosarum bv. viciae strain Vaf12 isolated from Vavilovia formosa root nodules from Russia, Dagestan.</title>
        <authorList>
            <person name="Kimeklis A."/>
        </authorList>
    </citation>
    <scope>NUCLEOTIDE SEQUENCE [LARGE SCALE GENOMIC DNA]</scope>
    <source>
        <strain evidence="7 8">Vaf-108</strain>
        <plasmid evidence="8">Plasmid unnamed2</plasmid>
    </source>
</reference>
<dbReference type="Gene3D" id="3.30.1330.60">
    <property type="entry name" value="OmpA-like domain"/>
    <property type="match status" value="1"/>
</dbReference>
<dbReference type="InterPro" id="IPR036737">
    <property type="entry name" value="OmpA-like_sf"/>
</dbReference>
<feature type="chain" id="PRO_5009857735" description="OmpA-like domain-containing protein" evidence="5">
    <location>
        <begin position="24"/>
        <end position="189"/>
    </location>
</feature>
<organism evidence="7 8">
    <name type="scientific">Rhizobium leguminosarum</name>
    <dbReference type="NCBI Taxonomy" id="384"/>
    <lineage>
        <taxon>Bacteria</taxon>
        <taxon>Pseudomonadati</taxon>
        <taxon>Pseudomonadota</taxon>
        <taxon>Alphaproteobacteria</taxon>
        <taxon>Hyphomicrobiales</taxon>
        <taxon>Rhizobiaceae</taxon>
        <taxon>Rhizobium/Agrobacterium group</taxon>
        <taxon>Rhizobium</taxon>
    </lineage>
</organism>
<evidence type="ECO:0000313" key="8">
    <source>
        <dbReference type="Proteomes" id="UP000183050"/>
    </source>
</evidence>
<dbReference type="AlphaFoldDB" id="A0A1L3ZL45"/>
<evidence type="ECO:0000256" key="3">
    <source>
        <dbReference type="ARBA" id="ARBA00023237"/>
    </source>
</evidence>
<dbReference type="InterPro" id="IPR050330">
    <property type="entry name" value="Bact_OuterMem_StrucFunc"/>
</dbReference>
<feature type="signal peptide" evidence="5">
    <location>
        <begin position="1"/>
        <end position="23"/>
    </location>
</feature>
<dbReference type="SUPFAM" id="SSF103088">
    <property type="entry name" value="OmpA-like"/>
    <property type="match status" value="1"/>
</dbReference>
<dbReference type="PANTHER" id="PTHR30329:SF21">
    <property type="entry name" value="LIPOPROTEIN YIAD-RELATED"/>
    <property type="match status" value="1"/>
</dbReference>
<feature type="domain" description="OmpA-like" evidence="6">
    <location>
        <begin position="70"/>
        <end position="188"/>
    </location>
</feature>
<dbReference type="PANTHER" id="PTHR30329">
    <property type="entry name" value="STATOR ELEMENT OF FLAGELLAR MOTOR COMPLEX"/>
    <property type="match status" value="1"/>
</dbReference>
<protein>
    <recommendedName>
        <fullName evidence="6">OmpA-like domain-containing protein</fullName>
    </recommendedName>
</protein>
<gene>
    <name evidence="7" type="ORF">BMW22_33165</name>
</gene>
<dbReference type="InterPro" id="IPR006664">
    <property type="entry name" value="OMP_bac"/>
</dbReference>
<keyword evidence="3" id="KW-0998">Cell outer membrane</keyword>
<keyword evidence="7" id="KW-0614">Plasmid</keyword>
<sequence>MIVHGLRISLALALLMAPRIASAQQLDNTQIMTTLGQIKAAAPAVDVALLVEEANANVGKGVATLPNWSKLSQLSQLIVEIDFENNSTAIEPKSYRTVGLIADALHHPDLFRYKFLIVGHSSATGTAKHNLELSQKRADAINAALSTTFAVSPERLFSVGAGEEWPIDPGQPESADNRRVQLINLGLLK</sequence>
<name>A0A1L3ZL45_RHILE</name>
<dbReference type="CDD" id="cd07185">
    <property type="entry name" value="OmpA_C-like"/>
    <property type="match status" value="1"/>
</dbReference>
<proteinExistence type="predicted"/>
<evidence type="ECO:0000256" key="4">
    <source>
        <dbReference type="PROSITE-ProRule" id="PRU00473"/>
    </source>
</evidence>
<evidence type="ECO:0000256" key="2">
    <source>
        <dbReference type="ARBA" id="ARBA00023136"/>
    </source>
</evidence>
<dbReference type="PROSITE" id="PS51123">
    <property type="entry name" value="OMPA_2"/>
    <property type="match status" value="1"/>
</dbReference>
<dbReference type="EMBL" id="CP018230">
    <property type="protein sequence ID" value="API56348.1"/>
    <property type="molecule type" value="Genomic_DNA"/>
</dbReference>
<dbReference type="Pfam" id="PF00691">
    <property type="entry name" value="OmpA"/>
    <property type="match status" value="1"/>
</dbReference>
<evidence type="ECO:0000313" key="7">
    <source>
        <dbReference type="EMBL" id="API56348.1"/>
    </source>
</evidence>
<evidence type="ECO:0000256" key="5">
    <source>
        <dbReference type="SAM" id="SignalP"/>
    </source>
</evidence>
<keyword evidence="2 4" id="KW-0472">Membrane</keyword>
<geneLocation type="plasmid" evidence="7">
    <name>unnamed2</name>
</geneLocation>
<evidence type="ECO:0000256" key="1">
    <source>
        <dbReference type="ARBA" id="ARBA00004442"/>
    </source>
</evidence>
<dbReference type="GO" id="GO:0009279">
    <property type="term" value="C:cell outer membrane"/>
    <property type="evidence" value="ECO:0007669"/>
    <property type="project" value="UniProtKB-SubCell"/>
</dbReference>
<comment type="subcellular location">
    <subcellularLocation>
        <location evidence="1">Cell outer membrane</location>
    </subcellularLocation>
</comment>
<dbReference type="Proteomes" id="UP000183050">
    <property type="component" value="Plasmid unnamed2"/>
</dbReference>
<dbReference type="PRINTS" id="PR01021">
    <property type="entry name" value="OMPADOMAIN"/>
</dbReference>
<accession>A0A1L3ZL45</accession>
<dbReference type="RefSeq" id="WP_072641848.1">
    <property type="nucleotide sequence ID" value="NZ_CP018230.1"/>
</dbReference>